<accession>A0AAV0CLX7</accession>
<feature type="chain" id="PRO_5043919868" evidence="1">
    <location>
        <begin position="22"/>
        <end position="114"/>
    </location>
</feature>
<dbReference type="AlphaFoldDB" id="A0AAV0CLX7"/>
<keyword evidence="1" id="KW-0732">Signal</keyword>
<name>A0AAV0CLX7_9ASTE</name>
<reference evidence="2" key="1">
    <citation type="submission" date="2022-07" db="EMBL/GenBank/DDBJ databases">
        <authorList>
            <person name="Macas J."/>
            <person name="Novak P."/>
            <person name="Neumann P."/>
        </authorList>
    </citation>
    <scope>NUCLEOTIDE SEQUENCE</scope>
</reference>
<proteinExistence type="predicted"/>
<keyword evidence="3" id="KW-1185">Reference proteome</keyword>
<evidence type="ECO:0000313" key="2">
    <source>
        <dbReference type="EMBL" id="CAH9079597.1"/>
    </source>
</evidence>
<evidence type="ECO:0000256" key="1">
    <source>
        <dbReference type="SAM" id="SignalP"/>
    </source>
</evidence>
<evidence type="ECO:0000313" key="3">
    <source>
        <dbReference type="Proteomes" id="UP001152523"/>
    </source>
</evidence>
<dbReference type="Proteomes" id="UP001152523">
    <property type="component" value="Unassembled WGS sequence"/>
</dbReference>
<organism evidence="2 3">
    <name type="scientific">Cuscuta epithymum</name>
    <dbReference type="NCBI Taxonomy" id="186058"/>
    <lineage>
        <taxon>Eukaryota</taxon>
        <taxon>Viridiplantae</taxon>
        <taxon>Streptophyta</taxon>
        <taxon>Embryophyta</taxon>
        <taxon>Tracheophyta</taxon>
        <taxon>Spermatophyta</taxon>
        <taxon>Magnoliopsida</taxon>
        <taxon>eudicotyledons</taxon>
        <taxon>Gunneridae</taxon>
        <taxon>Pentapetalae</taxon>
        <taxon>asterids</taxon>
        <taxon>lamiids</taxon>
        <taxon>Solanales</taxon>
        <taxon>Convolvulaceae</taxon>
        <taxon>Cuscuteae</taxon>
        <taxon>Cuscuta</taxon>
        <taxon>Cuscuta subgen. Cuscuta</taxon>
    </lineage>
</organism>
<protein>
    <submittedName>
        <fullName evidence="2">Uncharacterized protein</fullName>
    </submittedName>
</protein>
<dbReference type="EMBL" id="CAMAPF010000033">
    <property type="protein sequence ID" value="CAH9079597.1"/>
    <property type="molecule type" value="Genomic_DNA"/>
</dbReference>
<sequence>MMLNLVRNLIKVLWSFAGVSPELVKVGRSWSKFTGISQSSTAERRTRLSSLKFQVGSRACYYRSLLRGIQGGRRGSYFSCFCFENNLNNAHGHYFEYLFGGLYARGCHVWLEYL</sequence>
<gene>
    <name evidence="2" type="ORF">CEPIT_LOCUS6978</name>
</gene>
<comment type="caution">
    <text evidence="2">The sequence shown here is derived from an EMBL/GenBank/DDBJ whole genome shotgun (WGS) entry which is preliminary data.</text>
</comment>
<feature type="signal peptide" evidence="1">
    <location>
        <begin position="1"/>
        <end position="21"/>
    </location>
</feature>